<keyword evidence="4" id="KW-0540">Nuclease</keyword>
<evidence type="ECO:0000256" key="6">
    <source>
        <dbReference type="ARBA" id="ARBA00022801"/>
    </source>
</evidence>
<evidence type="ECO:0000259" key="10">
    <source>
        <dbReference type="Pfam" id="PF13359"/>
    </source>
</evidence>
<reference evidence="12" key="1">
    <citation type="submission" date="2023-03" db="EMBL/GenBank/DDBJ databases">
        <title>Chromosome-scale reference genome and RAD-based genetic map of yellow starthistle (Centaurea solstitialis) reveal putative structural variation and QTLs associated with invader traits.</title>
        <authorList>
            <person name="Reatini B."/>
            <person name="Cang F.A."/>
            <person name="Jiang Q."/>
            <person name="Mckibben M.T.W."/>
            <person name="Barker M.S."/>
            <person name="Rieseberg L.H."/>
            <person name="Dlugosch K.M."/>
        </authorList>
    </citation>
    <scope>NUCLEOTIDE SEQUENCE</scope>
    <source>
        <strain evidence="12">CAN-66</strain>
        <tissue evidence="12">Leaf</tissue>
    </source>
</reference>
<sequence length="408" mass="47446">MARSPVNKRHSKLRKLLLCQQTTNNMLLFILANFYVVICSYIRLKIREIKTNDEKIMDRRKWMFRLTMESDAVCISELRMDRATFRVLCDMVSDIGCLKPTSNTSIEEVVAMFLYTLAHHKKNRTISHLFSRSKETISRHFHLVLLAILRLHPILLKKPEPVTQDCQDGRWKCFQGCLGALDGTLIKVTPPSDEKPRYRTRKGCISTNVLGVCCPNMQFIYVLPGWEGSAHDGRVLRDAISRPQGLRVPQGSYYLVDAGYCNANGFLAPYRGQRYHLKEFSGHRPNIAEEYFNMKHSKARNVIERCFGLLKGRWKILASPSFFPIETQVRVIMACCLLHNLIRKFMSQDPQESVLEEEEEEEENEEEETNSEDESNEVEYITNISPTDEWLAFRNTMATNMFNEWRSR</sequence>
<feature type="region of interest" description="Disordered" evidence="8">
    <location>
        <begin position="350"/>
        <end position="379"/>
    </location>
</feature>
<keyword evidence="6" id="KW-0378">Hydrolase</keyword>
<evidence type="ECO:0000259" key="11">
    <source>
        <dbReference type="Pfam" id="PF26138"/>
    </source>
</evidence>
<feature type="compositionally biased region" description="Acidic residues" evidence="8">
    <location>
        <begin position="354"/>
        <end position="377"/>
    </location>
</feature>
<keyword evidence="7" id="KW-0539">Nucleus</keyword>
<dbReference type="GO" id="GO:0046872">
    <property type="term" value="F:metal ion binding"/>
    <property type="evidence" value="ECO:0007669"/>
    <property type="project" value="UniProtKB-KW"/>
</dbReference>
<feature type="transmembrane region" description="Helical" evidence="9">
    <location>
        <begin position="26"/>
        <end position="44"/>
    </location>
</feature>
<dbReference type="InterPro" id="IPR045249">
    <property type="entry name" value="HARBI1-like"/>
</dbReference>
<comment type="caution">
    <text evidence="12">The sequence shown here is derived from an EMBL/GenBank/DDBJ whole genome shotgun (WGS) entry which is preliminary data.</text>
</comment>
<organism evidence="12 13">
    <name type="scientific">Centaurea solstitialis</name>
    <name type="common">yellow star-thistle</name>
    <dbReference type="NCBI Taxonomy" id="347529"/>
    <lineage>
        <taxon>Eukaryota</taxon>
        <taxon>Viridiplantae</taxon>
        <taxon>Streptophyta</taxon>
        <taxon>Embryophyta</taxon>
        <taxon>Tracheophyta</taxon>
        <taxon>Spermatophyta</taxon>
        <taxon>Magnoliopsida</taxon>
        <taxon>eudicotyledons</taxon>
        <taxon>Gunneridae</taxon>
        <taxon>Pentapetalae</taxon>
        <taxon>asterids</taxon>
        <taxon>campanulids</taxon>
        <taxon>Asterales</taxon>
        <taxon>Asteraceae</taxon>
        <taxon>Carduoideae</taxon>
        <taxon>Cardueae</taxon>
        <taxon>Centaureinae</taxon>
        <taxon>Centaurea</taxon>
    </lineage>
</organism>
<feature type="domain" description="DUF8040" evidence="11">
    <location>
        <begin position="57"/>
        <end position="149"/>
    </location>
</feature>
<evidence type="ECO:0000256" key="4">
    <source>
        <dbReference type="ARBA" id="ARBA00022722"/>
    </source>
</evidence>
<keyword evidence="9" id="KW-0472">Membrane</keyword>
<dbReference type="InterPro" id="IPR027806">
    <property type="entry name" value="HARBI1_dom"/>
</dbReference>
<protein>
    <recommendedName>
        <fullName evidence="14">DDE Tnp4 domain-containing protein</fullName>
    </recommendedName>
</protein>
<evidence type="ECO:0000256" key="2">
    <source>
        <dbReference type="ARBA" id="ARBA00004123"/>
    </source>
</evidence>
<name>A0AA38T9J4_9ASTR</name>
<keyword evidence="9" id="KW-1133">Transmembrane helix</keyword>
<evidence type="ECO:0000313" key="13">
    <source>
        <dbReference type="Proteomes" id="UP001172457"/>
    </source>
</evidence>
<evidence type="ECO:0000313" key="12">
    <source>
        <dbReference type="EMBL" id="KAJ9547302.1"/>
    </source>
</evidence>
<dbReference type="PANTHER" id="PTHR22930">
    <property type="match status" value="1"/>
</dbReference>
<keyword evidence="9" id="KW-0812">Transmembrane</keyword>
<comment type="similarity">
    <text evidence="3">Belongs to the HARBI1 family.</text>
</comment>
<accession>A0AA38T9J4</accession>
<evidence type="ECO:0000256" key="3">
    <source>
        <dbReference type="ARBA" id="ARBA00006958"/>
    </source>
</evidence>
<evidence type="ECO:0000256" key="1">
    <source>
        <dbReference type="ARBA" id="ARBA00001968"/>
    </source>
</evidence>
<dbReference type="GO" id="GO:0004518">
    <property type="term" value="F:nuclease activity"/>
    <property type="evidence" value="ECO:0007669"/>
    <property type="project" value="UniProtKB-KW"/>
</dbReference>
<dbReference type="GO" id="GO:0005634">
    <property type="term" value="C:nucleus"/>
    <property type="evidence" value="ECO:0007669"/>
    <property type="project" value="UniProtKB-SubCell"/>
</dbReference>
<evidence type="ECO:0000256" key="8">
    <source>
        <dbReference type="SAM" id="MobiDB-lite"/>
    </source>
</evidence>
<evidence type="ECO:0000256" key="7">
    <source>
        <dbReference type="ARBA" id="ARBA00023242"/>
    </source>
</evidence>
<keyword evidence="5" id="KW-0479">Metal-binding</keyword>
<evidence type="ECO:0008006" key="14">
    <source>
        <dbReference type="Google" id="ProtNLM"/>
    </source>
</evidence>
<keyword evidence="13" id="KW-1185">Reference proteome</keyword>
<dbReference type="PANTHER" id="PTHR22930:SF293">
    <property type="entry name" value="PROTEIN ALP1-LIKE"/>
    <property type="match status" value="1"/>
</dbReference>
<dbReference type="InterPro" id="IPR058353">
    <property type="entry name" value="DUF8040"/>
</dbReference>
<proteinExistence type="inferred from homology"/>
<gene>
    <name evidence="12" type="ORF">OSB04_019845</name>
</gene>
<dbReference type="AlphaFoldDB" id="A0AA38T9J4"/>
<dbReference type="GO" id="GO:0016787">
    <property type="term" value="F:hydrolase activity"/>
    <property type="evidence" value="ECO:0007669"/>
    <property type="project" value="UniProtKB-KW"/>
</dbReference>
<evidence type="ECO:0000256" key="5">
    <source>
        <dbReference type="ARBA" id="ARBA00022723"/>
    </source>
</evidence>
<dbReference type="Pfam" id="PF13359">
    <property type="entry name" value="DDE_Tnp_4"/>
    <property type="match status" value="1"/>
</dbReference>
<evidence type="ECO:0000256" key="9">
    <source>
        <dbReference type="SAM" id="Phobius"/>
    </source>
</evidence>
<comment type="cofactor">
    <cofactor evidence="1">
        <name>a divalent metal cation</name>
        <dbReference type="ChEBI" id="CHEBI:60240"/>
    </cofactor>
</comment>
<dbReference type="Pfam" id="PF26138">
    <property type="entry name" value="DUF8040"/>
    <property type="match status" value="1"/>
</dbReference>
<feature type="domain" description="DDE Tnp4" evidence="10">
    <location>
        <begin position="181"/>
        <end position="340"/>
    </location>
</feature>
<comment type="subcellular location">
    <subcellularLocation>
        <location evidence="2">Nucleus</location>
    </subcellularLocation>
</comment>
<dbReference type="EMBL" id="JARYMX010000005">
    <property type="protein sequence ID" value="KAJ9547302.1"/>
    <property type="molecule type" value="Genomic_DNA"/>
</dbReference>
<dbReference type="Proteomes" id="UP001172457">
    <property type="component" value="Chromosome 5"/>
</dbReference>